<evidence type="ECO:0000256" key="1">
    <source>
        <dbReference type="SAM" id="MobiDB-lite"/>
    </source>
</evidence>
<protein>
    <submittedName>
        <fullName evidence="2">Uncharacterized protein</fullName>
    </submittedName>
</protein>
<accession>A0A0G4GPA3</accession>
<name>A0A0G4GPA3_9ALVE</name>
<organism evidence="2">
    <name type="scientific">Chromera velia CCMP2878</name>
    <dbReference type="NCBI Taxonomy" id="1169474"/>
    <lineage>
        <taxon>Eukaryota</taxon>
        <taxon>Sar</taxon>
        <taxon>Alveolata</taxon>
        <taxon>Colpodellida</taxon>
        <taxon>Chromeraceae</taxon>
        <taxon>Chromera</taxon>
    </lineage>
</organism>
<dbReference type="EMBL" id="CDMZ01001410">
    <property type="protein sequence ID" value="CEM32120.1"/>
    <property type="molecule type" value="Genomic_DNA"/>
</dbReference>
<feature type="region of interest" description="Disordered" evidence="1">
    <location>
        <begin position="514"/>
        <end position="546"/>
    </location>
</feature>
<feature type="compositionally biased region" description="Low complexity" evidence="1">
    <location>
        <begin position="651"/>
        <end position="665"/>
    </location>
</feature>
<reference evidence="2" key="1">
    <citation type="submission" date="2014-11" db="EMBL/GenBank/DDBJ databases">
        <authorList>
            <person name="Otto D Thomas"/>
            <person name="Naeem Raeece"/>
        </authorList>
    </citation>
    <scope>NUCLEOTIDE SEQUENCE</scope>
</reference>
<evidence type="ECO:0000313" key="2">
    <source>
        <dbReference type="EMBL" id="CEM32120.1"/>
    </source>
</evidence>
<feature type="compositionally biased region" description="Low complexity" evidence="1">
    <location>
        <begin position="757"/>
        <end position="767"/>
    </location>
</feature>
<feature type="region of interest" description="Disordered" evidence="1">
    <location>
        <begin position="743"/>
        <end position="768"/>
    </location>
</feature>
<feature type="compositionally biased region" description="Polar residues" evidence="1">
    <location>
        <begin position="533"/>
        <end position="546"/>
    </location>
</feature>
<dbReference type="AlphaFoldDB" id="A0A0G4GPA3"/>
<feature type="compositionally biased region" description="Basic and acidic residues" evidence="1">
    <location>
        <begin position="253"/>
        <end position="271"/>
    </location>
</feature>
<feature type="region of interest" description="Disordered" evidence="1">
    <location>
        <begin position="1105"/>
        <end position="1124"/>
    </location>
</feature>
<feature type="region of interest" description="Disordered" evidence="1">
    <location>
        <begin position="253"/>
        <end position="285"/>
    </location>
</feature>
<sequence>MGCGASSCGVKGPADTALVCCPVPNQAGRKRPPNQTCYSPSGRECLTASQLKAKGPSIQEVQERGEKLAGAALQDLYGGKRTPEHQLEWLPSPLVGAFASLQAHRALGEGLILPHYLDREPFTRFKDSSTQRAYADRSPLPLLMRGVPRPSQSYPSPLTDEECKRLVEHFAAQVYLRDYLKAVANAVLEPSNQSMSMLMPSYDHGLTALSQSHATYSSSLLGAFLRRAVEDLAEGNESAWRVSGRIEFAKPDNAIKERTSGNEEERGRAKDAAGGQKAKAESSTPSVVKFLYRDETWKWPEETGLMGTNDFFSVQVVHGNAFCFPKRVGLGFHRGFLPIRNHSVHNVYPPSPASSRRGSPRRVVVPSGEGGSSPSSPTVSAQLTAASRDESKTLALPGQVGRSVETLNGTGIGRSPQGKKNLSLPFSGGPDLEAAMRSPLSKSPQRTARETEFPSITVPPDNCHVPPPPAPVSSSSSSSVPFRPSLCQHLSAPDALGHLPGQFVLVSRSAAVGRGTKMGSPTSMEARTRQETPSRSISRAQPQSEHLQLEIEGEGFSPEVARNFARRIAFPLPPPGFQDVLTSACPTATLPFLPTLEQRRSEADNQDPPPPKFVCPLEADPLPLPLGAKDPSFSQRPFSSRAWATCDDFLSPENSTESPSSPSFSRGDTCTSSLGGDCAQACETGMPISVHFLQPWHLHAGLKKVEFEVAEIPSPTPFSSLNSLPPDGGGESRCVEGKVITEFGRENSGGGREKEGASGSAPSSSSSMVHYGVKTPLRPFAVFIPLSPLRRGKTYEVTFRLEMEETEEEALQEDRRKQEKEGEGGKADGEEGGEESKPRPTYGGLFAREVAAVTGWIRPSTEISSSSVLPSNLVMKWTFQTRKPNVWRVQTEETKLSRVSISSTLSSSETTAGDLRFSLGFAMRHLAPDGDVLVLGPGSHTGRGILERDTAVVGGGSERCSLLVGENSDFLRSCDENALSEESISSLTHLLGLRYLFVQRSVWSDFTLVCDSHQGIVIGSPQTPGSLVGGMPGPCLRLVRVRLVCTDCPFVLCQSASLELIKCDLSGLSPDQTLCRFRDASVTPEEGTERVKLCGCKFSRDKVPPKMGRNAQIQSEPQGNLGRSDAIDVQEQSGLAAGETPAMKMSLSIKGGAGWVAKVYDPDGVWIESDLTS</sequence>
<feature type="compositionally biased region" description="Basic and acidic residues" evidence="1">
    <location>
        <begin position="812"/>
        <end position="838"/>
    </location>
</feature>
<feature type="region of interest" description="Disordered" evidence="1">
    <location>
        <begin position="651"/>
        <end position="670"/>
    </location>
</feature>
<feature type="compositionally biased region" description="Low complexity" evidence="1">
    <location>
        <begin position="353"/>
        <end position="380"/>
    </location>
</feature>
<feature type="region of interest" description="Disordered" evidence="1">
    <location>
        <begin position="805"/>
        <end position="842"/>
    </location>
</feature>
<gene>
    <name evidence="2" type="ORF">Cvel_22778</name>
</gene>
<feature type="region of interest" description="Disordered" evidence="1">
    <location>
        <begin position="342"/>
        <end position="479"/>
    </location>
</feature>
<proteinExistence type="predicted"/>
<dbReference type="VEuPathDB" id="CryptoDB:Cvel_22778"/>